<dbReference type="Pfam" id="PF00105">
    <property type="entry name" value="zf-C4"/>
    <property type="match status" value="1"/>
</dbReference>
<keyword evidence="12" id="KW-1185">Reference proteome</keyword>
<keyword evidence="4" id="KW-0805">Transcription regulation</keyword>
<evidence type="ECO:0000256" key="8">
    <source>
        <dbReference type="ARBA" id="ARBA00023242"/>
    </source>
</evidence>
<keyword evidence="7" id="KW-0675">Receptor</keyword>
<dbReference type="AlphaFoldDB" id="A0AA36CBK1"/>
<dbReference type="GO" id="GO:0008270">
    <property type="term" value="F:zinc ion binding"/>
    <property type="evidence" value="ECO:0007669"/>
    <property type="project" value="UniProtKB-KW"/>
</dbReference>
<evidence type="ECO:0000256" key="2">
    <source>
        <dbReference type="ARBA" id="ARBA00022771"/>
    </source>
</evidence>
<name>A0AA36CBK1_9BILA</name>
<evidence type="ECO:0000256" key="3">
    <source>
        <dbReference type="ARBA" id="ARBA00022833"/>
    </source>
</evidence>
<feature type="domain" description="Nuclear receptor" evidence="10">
    <location>
        <begin position="1"/>
        <end position="76"/>
    </location>
</feature>
<evidence type="ECO:0000313" key="11">
    <source>
        <dbReference type="EMBL" id="CAJ0565954.1"/>
    </source>
</evidence>
<keyword evidence="6" id="KW-0804">Transcription</keyword>
<sequence>MDACRVCRSEKHTGVYYGAFVCSGCKVFFMRTVVAGIGFVCHAGGICANPQDIIKCRACRFGKCGQVGMRADLVGIRANRRYNDTGAGALGDANSPEQPSTSRDTNSSDNGQPTAVVPYFDRSYTSIYLQDSFTRSPPVGLSFTALLRDGLKEPIRLAERLFALEMYCNFDAGSLHLDDEEPCFTYAVSLADAVTNPMAVCLRTPAFYKTSRSPRSTLDYARIFHRSAVYYLDWVAACPEIHIMSPRDQLTLIGPKMSTMHFCTIAYNTFKYKVDGYLLPDGYVFETGKCWDPYVTSMIALLKSSVLPLMEKLRLSGQEFCILKQIIMYTGNIDLSEDGRTIVNAARKKYEQLLVFYVEEVYGLLDTEEKLLRVRLLLELKNALVAGGLIEFEHVRKEIEASVRKNLCTVSPCLVYDMHFGKF</sequence>
<evidence type="ECO:0000256" key="6">
    <source>
        <dbReference type="ARBA" id="ARBA00023163"/>
    </source>
</evidence>
<keyword evidence="5" id="KW-0238">DNA-binding</keyword>
<keyword evidence="2" id="KW-0863">Zinc-finger</keyword>
<dbReference type="SUPFAM" id="SSF57716">
    <property type="entry name" value="Glucocorticoid receptor-like (DNA-binding domain)"/>
    <property type="match status" value="1"/>
</dbReference>
<feature type="compositionally biased region" description="Polar residues" evidence="9">
    <location>
        <begin position="95"/>
        <end position="113"/>
    </location>
</feature>
<evidence type="ECO:0000256" key="4">
    <source>
        <dbReference type="ARBA" id="ARBA00023015"/>
    </source>
</evidence>
<evidence type="ECO:0000259" key="10">
    <source>
        <dbReference type="PROSITE" id="PS51030"/>
    </source>
</evidence>
<dbReference type="SMART" id="SM00399">
    <property type="entry name" value="ZnF_C4"/>
    <property type="match status" value="1"/>
</dbReference>
<dbReference type="InterPro" id="IPR052499">
    <property type="entry name" value="C.elegans_NHRs"/>
</dbReference>
<dbReference type="InterPro" id="IPR001628">
    <property type="entry name" value="Znf_hrmn_rcpt"/>
</dbReference>
<evidence type="ECO:0000256" key="5">
    <source>
        <dbReference type="ARBA" id="ARBA00023125"/>
    </source>
</evidence>
<accession>A0AA36CBK1</accession>
<dbReference type="InterPro" id="IPR035500">
    <property type="entry name" value="NHR-like_dom_sf"/>
</dbReference>
<comment type="caution">
    <text evidence="11">The sequence shown here is derived from an EMBL/GenBank/DDBJ whole genome shotgun (WGS) entry which is preliminary data.</text>
</comment>
<dbReference type="GO" id="GO:0003700">
    <property type="term" value="F:DNA-binding transcription factor activity"/>
    <property type="evidence" value="ECO:0007669"/>
    <property type="project" value="InterPro"/>
</dbReference>
<gene>
    <name evidence="11" type="ORF">MSPICULIGERA_LOCUS4575</name>
</gene>
<keyword evidence="1" id="KW-0479">Metal-binding</keyword>
<feature type="region of interest" description="Disordered" evidence="9">
    <location>
        <begin position="87"/>
        <end position="113"/>
    </location>
</feature>
<dbReference type="SMART" id="SM00430">
    <property type="entry name" value="HOLI"/>
    <property type="match status" value="1"/>
</dbReference>
<dbReference type="EMBL" id="CATQJA010001139">
    <property type="protein sequence ID" value="CAJ0565954.1"/>
    <property type="molecule type" value="Genomic_DNA"/>
</dbReference>
<evidence type="ECO:0000256" key="7">
    <source>
        <dbReference type="ARBA" id="ARBA00023170"/>
    </source>
</evidence>
<proteinExistence type="predicted"/>
<dbReference type="PROSITE" id="PS00031">
    <property type="entry name" value="NUCLEAR_REC_DBD_1"/>
    <property type="match status" value="1"/>
</dbReference>
<feature type="non-terminal residue" evidence="11">
    <location>
        <position position="423"/>
    </location>
</feature>
<dbReference type="GO" id="GO:0043565">
    <property type="term" value="F:sequence-specific DNA binding"/>
    <property type="evidence" value="ECO:0007669"/>
    <property type="project" value="InterPro"/>
</dbReference>
<evidence type="ECO:0000313" key="12">
    <source>
        <dbReference type="Proteomes" id="UP001177023"/>
    </source>
</evidence>
<evidence type="ECO:0000256" key="1">
    <source>
        <dbReference type="ARBA" id="ARBA00022723"/>
    </source>
</evidence>
<dbReference type="PANTHER" id="PTHR47630:SF6">
    <property type="entry name" value="NUCLEAR HORMONE RECEPTOR FAMILY"/>
    <property type="match status" value="1"/>
</dbReference>
<dbReference type="Gene3D" id="1.10.565.10">
    <property type="entry name" value="Retinoid X Receptor"/>
    <property type="match status" value="1"/>
</dbReference>
<dbReference type="SUPFAM" id="SSF48508">
    <property type="entry name" value="Nuclear receptor ligand-binding domain"/>
    <property type="match status" value="1"/>
</dbReference>
<organism evidence="11 12">
    <name type="scientific">Mesorhabditis spiculigera</name>
    <dbReference type="NCBI Taxonomy" id="96644"/>
    <lineage>
        <taxon>Eukaryota</taxon>
        <taxon>Metazoa</taxon>
        <taxon>Ecdysozoa</taxon>
        <taxon>Nematoda</taxon>
        <taxon>Chromadorea</taxon>
        <taxon>Rhabditida</taxon>
        <taxon>Rhabditina</taxon>
        <taxon>Rhabditomorpha</taxon>
        <taxon>Rhabditoidea</taxon>
        <taxon>Rhabditidae</taxon>
        <taxon>Mesorhabditinae</taxon>
        <taxon>Mesorhabditis</taxon>
    </lineage>
</organism>
<dbReference type="InterPro" id="IPR013088">
    <property type="entry name" value="Znf_NHR/GATA"/>
</dbReference>
<keyword evidence="8" id="KW-0539">Nucleus</keyword>
<keyword evidence="3" id="KW-0862">Zinc</keyword>
<protein>
    <recommendedName>
        <fullName evidence="10">Nuclear receptor domain-containing protein</fullName>
    </recommendedName>
</protein>
<dbReference type="PANTHER" id="PTHR47630">
    <property type="entry name" value="NUCLEAR HORMONE RECEPTOR FAMILY-RELATED-RELATED"/>
    <property type="match status" value="1"/>
</dbReference>
<dbReference type="Proteomes" id="UP001177023">
    <property type="component" value="Unassembled WGS sequence"/>
</dbReference>
<evidence type="ECO:0000256" key="9">
    <source>
        <dbReference type="SAM" id="MobiDB-lite"/>
    </source>
</evidence>
<dbReference type="PROSITE" id="PS51030">
    <property type="entry name" value="NUCLEAR_REC_DBD_2"/>
    <property type="match status" value="1"/>
</dbReference>
<dbReference type="InterPro" id="IPR000536">
    <property type="entry name" value="Nucl_hrmn_rcpt_lig-bd"/>
</dbReference>
<dbReference type="Gene3D" id="3.30.50.10">
    <property type="entry name" value="Erythroid Transcription Factor GATA-1, subunit A"/>
    <property type="match status" value="1"/>
</dbReference>
<reference evidence="11" key="1">
    <citation type="submission" date="2023-06" db="EMBL/GenBank/DDBJ databases">
        <authorList>
            <person name="Delattre M."/>
        </authorList>
    </citation>
    <scope>NUCLEOTIDE SEQUENCE</scope>
    <source>
        <strain evidence="11">AF72</strain>
    </source>
</reference>